<dbReference type="EMBL" id="FUKI01000079">
    <property type="protein sequence ID" value="SJM90959.1"/>
    <property type="molecule type" value="Genomic_DNA"/>
</dbReference>
<feature type="transmembrane region" description="Helical" evidence="5">
    <location>
        <begin position="33"/>
        <end position="51"/>
    </location>
</feature>
<feature type="transmembrane region" description="Helical" evidence="5">
    <location>
        <begin position="101"/>
        <end position="122"/>
    </location>
</feature>
<proteinExistence type="predicted"/>
<keyword evidence="3 5" id="KW-1133">Transmembrane helix</keyword>
<dbReference type="AlphaFoldDB" id="A0A1R4H413"/>
<organism evidence="6 7">
    <name type="scientific">Crenothrix polyspora</name>
    <dbReference type="NCBI Taxonomy" id="360316"/>
    <lineage>
        <taxon>Bacteria</taxon>
        <taxon>Pseudomonadati</taxon>
        <taxon>Pseudomonadota</taxon>
        <taxon>Gammaproteobacteria</taxon>
        <taxon>Methylococcales</taxon>
        <taxon>Crenotrichaceae</taxon>
        <taxon>Crenothrix</taxon>
    </lineage>
</organism>
<feature type="transmembrane region" description="Helical" evidence="5">
    <location>
        <begin position="221"/>
        <end position="239"/>
    </location>
</feature>
<comment type="subcellular location">
    <subcellularLocation>
        <location evidence="1">Membrane</location>
        <topology evidence="1">Multi-pass membrane protein</topology>
    </subcellularLocation>
</comment>
<feature type="transmembrane region" description="Helical" evidence="5">
    <location>
        <begin position="7"/>
        <end position="27"/>
    </location>
</feature>
<evidence type="ECO:0000313" key="7">
    <source>
        <dbReference type="Proteomes" id="UP000195667"/>
    </source>
</evidence>
<name>A0A1R4H413_9GAMM</name>
<evidence type="ECO:0000256" key="3">
    <source>
        <dbReference type="ARBA" id="ARBA00022989"/>
    </source>
</evidence>
<feature type="transmembrane region" description="Helical" evidence="5">
    <location>
        <begin position="129"/>
        <end position="148"/>
    </location>
</feature>
<dbReference type="InterPro" id="IPR003689">
    <property type="entry name" value="ZIP"/>
</dbReference>
<evidence type="ECO:0000256" key="2">
    <source>
        <dbReference type="ARBA" id="ARBA00022692"/>
    </source>
</evidence>
<dbReference type="Pfam" id="PF02535">
    <property type="entry name" value="Zip"/>
    <property type="match status" value="1"/>
</dbReference>
<evidence type="ECO:0000313" key="6">
    <source>
        <dbReference type="EMBL" id="SJM90959.1"/>
    </source>
</evidence>
<evidence type="ECO:0000256" key="4">
    <source>
        <dbReference type="ARBA" id="ARBA00023136"/>
    </source>
</evidence>
<feature type="transmembrane region" description="Helical" evidence="5">
    <location>
        <begin position="189"/>
        <end position="206"/>
    </location>
</feature>
<protein>
    <recommendedName>
        <fullName evidence="8">Transporter</fullName>
    </recommendedName>
</protein>
<dbReference type="GO" id="GO:0016020">
    <property type="term" value="C:membrane"/>
    <property type="evidence" value="ECO:0007669"/>
    <property type="project" value="UniProtKB-SubCell"/>
</dbReference>
<dbReference type="GO" id="GO:0046873">
    <property type="term" value="F:metal ion transmembrane transporter activity"/>
    <property type="evidence" value="ECO:0007669"/>
    <property type="project" value="InterPro"/>
</dbReference>
<evidence type="ECO:0000256" key="1">
    <source>
        <dbReference type="ARBA" id="ARBA00004141"/>
    </source>
</evidence>
<dbReference type="Proteomes" id="UP000195667">
    <property type="component" value="Unassembled WGS sequence"/>
</dbReference>
<keyword evidence="4 5" id="KW-0472">Membrane</keyword>
<gene>
    <name evidence="6" type="ORF">CRENPOLYSF1_170021</name>
</gene>
<dbReference type="OrthoDB" id="6548917at2"/>
<keyword evidence="7" id="KW-1185">Reference proteome</keyword>
<feature type="transmembrane region" description="Helical" evidence="5">
    <location>
        <begin position="63"/>
        <end position="81"/>
    </location>
</feature>
<feature type="transmembrane region" description="Helical" evidence="5">
    <location>
        <begin position="160"/>
        <end position="182"/>
    </location>
</feature>
<evidence type="ECO:0000256" key="5">
    <source>
        <dbReference type="SAM" id="Phobius"/>
    </source>
</evidence>
<dbReference type="RefSeq" id="WP_087142751.1">
    <property type="nucleotide sequence ID" value="NZ_FUKI01000079.1"/>
</dbReference>
<sequence length="240" mass="25531">MQATLNILGFALYPAMAIMMGGVVALWRPMKPSVISGLQHFAAGILFCVLATELLPDLLHRKMPWVTLISFSLGCAVMLIIKHFSEQAEQKSVAQDSQSTSLIMVLGIDILLDGLIIGFGFVAGQKQGLLLTIALALELLFLGLSGAVSLRGAGADNKHIMLITAGFALLLLSGSLVGVTLLSGASDTLLDAVLAFALAALLYLVVEELLVEAHEVPETSTQTAMFFVGFILLLMIEMFI</sequence>
<keyword evidence="2 5" id="KW-0812">Transmembrane</keyword>
<reference evidence="7" key="1">
    <citation type="submission" date="2017-02" db="EMBL/GenBank/DDBJ databases">
        <authorList>
            <person name="Daims H."/>
        </authorList>
    </citation>
    <scope>NUCLEOTIDE SEQUENCE [LARGE SCALE GENOMIC DNA]</scope>
</reference>
<evidence type="ECO:0008006" key="8">
    <source>
        <dbReference type="Google" id="ProtNLM"/>
    </source>
</evidence>
<accession>A0A1R4H413</accession>